<dbReference type="GO" id="GO:0009083">
    <property type="term" value="P:branched-chain amino acid catabolic process"/>
    <property type="evidence" value="ECO:0007669"/>
    <property type="project" value="TreeGrafter"/>
</dbReference>
<name>A0A1Q9CPR6_SYMMI</name>
<comment type="catalytic activity">
    <reaction evidence="2">
        <text>N(6)-[(R)-lipoyl]-L-lysyl-[protein] + 3-methyl-2-oxobutanoate + H(+) = N(6)-[(R)-S(8)-2-methylpropanoyldihydrolipoyl]-L-lysyl-[protein] + CO2</text>
        <dbReference type="Rhea" id="RHEA:13457"/>
        <dbReference type="Rhea" id="RHEA-COMP:10474"/>
        <dbReference type="Rhea" id="RHEA-COMP:10497"/>
        <dbReference type="ChEBI" id="CHEBI:11851"/>
        <dbReference type="ChEBI" id="CHEBI:15378"/>
        <dbReference type="ChEBI" id="CHEBI:16526"/>
        <dbReference type="ChEBI" id="CHEBI:83099"/>
        <dbReference type="ChEBI" id="CHEBI:83142"/>
        <dbReference type="EC" id="1.2.4.4"/>
    </reaction>
</comment>
<dbReference type="EC" id="1.2.4.4" evidence="2"/>
<evidence type="ECO:0000313" key="5">
    <source>
        <dbReference type="Proteomes" id="UP000186817"/>
    </source>
</evidence>
<protein>
    <recommendedName>
        <fullName evidence="2">2-oxoisovalerate dehydrogenase subunit alpha</fullName>
        <ecNumber evidence="2">1.2.4.4</ecNumber>
    </recommendedName>
    <alternativeName>
        <fullName evidence="2">Branched-chain alpha-keto acid dehydrogenase E1 component alpha chain</fullName>
    </alternativeName>
</protein>
<organism evidence="4 5">
    <name type="scientific">Symbiodinium microadriaticum</name>
    <name type="common">Dinoflagellate</name>
    <name type="synonym">Zooxanthella microadriatica</name>
    <dbReference type="NCBI Taxonomy" id="2951"/>
    <lineage>
        <taxon>Eukaryota</taxon>
        <taxon>Sar</taxon>
        <taxon>Alveolata</taxon>
        <taxon>Dinophyceae</taxon>
        <taxon>Suessiales</taxon>
        <taxon>Symbiodiniaceae</taxon>
        <taxon>Symbiodinium</taxon>
    </lineage>
</organism>
<comment type="function">
    <text evidence="2">The branched-chain alpha-keto dehydrogenase complex catalyzes the overall conversion of alpha-keto acids to acyl-CoA and CO(2). It contains multiple copies of three enzymatic components: branched-chain alpha-keto acid decarboxylase (E1), lipoamide acyltransferase (E2) and lipoamide dehydrogenase (E3).</text>
</comment>
<evidence type="ECO:0000259" key="3">
    <source>
        <dbReference type="Pfam" id="PF00676"/>
    </source>
</evidence>
<dbReference type="Proteomes" id="UP000186817">
    <property type="component" value="Unassembled WGS sequence"/>
</dbReference>
<comment type="caution">
    <text evidence="4">The sequence shown here is derived from an EMBL/GenBank/DDBJ whole genome shotgun (WGS) entry which is preliminary data.</text>
</comment>
<proteinExistence type="inferred from homology"/>
<dbReference type="InterPro" id="IPR001017">
    <property type="entry name" value="DH_E1"/>
</dbReference>
<dbReference type="EMBL" id="LSRX01001011">
    <property type="protein sequence ID" value="OLP84875.1"/>
    <property type="molecule type" value="Genomic_DNA"/>
</dbReference>
<sequence length="615" mass="68645">MALKATCLAADALRRSRSSRGLATFAGLKHKARFVHEPHIHKVDPAQALPVLRLVGEDGQIQVDSLPCSLEQYLDMYKCMLKVSVVDQVMNSLQRQGRISFYMTGLGEEAAQVGPAAALHKDDVIWAQYRELGTFMYRGFSIQQMVSQCFSRFDEPGKGRQMPVHYCDASIGMQAITSPLGTQIPQAVGAGYGFRISGERRVGVAFFGEGAASEGDFAVALNFAATLQSQVLFICRNNGWAISTPAEEQYAGDGIAARALAYGMSCIRVDGNDLAAVYVATKEARELSLEGRPVLLELMTYRQGHHSTSDDAGRYRDSGKVKSMARTGLEPISRSRLVLKEANMWDDAQEEELKGRYRQEVMEALKVAESKPFASVKEMFRDVWAELTPELERQREDLIAHVERHPEHYAQKWSALIGLAERGCGSQRDGGAVFRFEGHIAQNHFYCLRVQQAGECPANGEVRKYRESAASSKLPAISTEDRRRIHAAADSLLQDFMRPTPTAVIQRLGSPPVDAAQVRSVLRWRREQHGDCTATFRASESDFTEEAERWANVDSNPIYLARWTLNIFCWAAVLTPFMLELVRLKQTGRLDGIFIAADWTFKVVVMKYSFLPVLI</sequence>
<accession>A0A1Q9CPR6</accession>
<dbReference type="PANTHER" id="PTHR43380">
    <property type="entry name" value="2-OXOISOVALERATE DEHYDROGENASE SUBUNIT ALPHA, MITOCHONDRIAL"/>
    <property type="match status" value="1"/>
</dbReference>
<dbReference type="Gene3D" id="3.40.50.970">
    <property type="match status" value="1"/>
</dbReference>
<evidence type="ECO:0000256" key="2">
    <source>
        <dbReference type="RuleBase" id="RU365014"/>
    </source>
</evidence>
<dbReference type="Pfam" id="PF00676">
    <property type="entry name" value="E1_dh"/>
    <property type="match status" value="1"/>
</dbReference>
<dbReference type="AlphaFoldDB" id="A0A1Q9CPR6"/>
<feature type="domain" description="Dehydrogenase E1 component" evidence="3">
    <location>
        <begin position="77"/>
        <end position="376"/>
    </location>
</feature>
<dbReference type="OrthoDB" id="3845at2759"/>
<keyword evidence="1 2" id="KW-0560">Oxidoreductase</keyword>
<evidence type="ECO:0000256" key="1">
    <source>
        <dbReference type="ARBA" id="ARBA00023002"/>
    </source>
</evidence>
<dbReference type="PANTHER" id="PTHR43380:SF1">
    <property type="entry name" value="2-OXOISOVALERATE DEHYDROGENASE SUBUNIT ALPHA, MITOCHONDRIAL"/>
    <property type="match status" value="1"/>
</dbReference>
<dbReference type="GO" id="GO:0003863">
    <property type="term" value="F:branched-chain 2-oxo acid dehydrogenase activity"/>
    <property type="evidence" value="ECO:0007669"/>
    <property type="project" value="UniProtKB-EC"/>
</dbReference>
<evidence type="ECO:0000313" key="4">
    <source>
        <dbReference type="EMBL" id="OLP84875.1"/>
    </source>
</evidence>
<gene>
    <name evidence="4" type="primary">bkdA</name>
    <name evidence="4" type="ORF">AK812_SmicGene34199</name>
</gene>
<comment type="cofactor">
    <cofactor evidence="2">
        <name>thiamine diphosphate</name>
        <dbReference type="ChEBI" id="CHEBI:58937"/>
    </cofactor>
</comment>
<keyword evidence="2" id="KW-0786">Thiamine pyrophosphate</keyword>
<comment type="similarity">
    <text evidence="2">Belongs to the BCKDHA family.</text>
</comment>
<dbReference type="InterPro" id="IPR050771">
    <property type="entry name" value="Alpha-ketoacid_DH_E1_comp"/>
</dbReference>
<keyword evidence="5" id="KW-1185">Reference proteome</keyword>
<dbReference type="CDD" id="cd02000">
    <property type="entry name" value="TPP_E1_PDC_ADC_BCADC"/>
    <property type="match status" value="1"/>
</dbReference>
<dbReference type="InterPro" id="IPR029061">
    <property type="entry name" value="THDP-binding"/>
</dbReference>
<reference evidence="4 5" key="1">
    <citation type="submission" date="2016-02" db="EMBL/GenBank/DDBJ databases">
        <title>Genome analysis of coral dinoflagellate symbionts highlights evolutionary adaptations to a symbiotic lifestyle.</title>
        <authorList>
            <person name="Aranda M."/>
            <person name="Li Y."/>
            <person name="Liew Y.J."/>
            <person name="Baumgarten S."/>
            <person name="Simakov O."/>
            <person name="Wilson M."/>
            <person name="Piel J."/>
            <person name="Ashoor H."/>
            <person name="Bougouffa S."/>
            <person name="Bajic V.B."/>
            <person name="Ryu T."/>
            <person name="Ravasi T."/>
            <person name="Bayer T."/>
            <person name="Micklem G."/>
            <person name="Kim H."/>
            <person name="Bhak J."/>
            <person name="Lajeunesse T.C."/>
            <person name="Voolstra C.R."/>
        </authorList>
    </citation>
    <scope>NUCLEOTIDE SEQUENCE [LARGE SCALE GENOMIC DNA]</scope>
    <source>
        <strain evidence="4 5">CCMP2467</strain>
    </source>
</reference>
<dbReference type="FunFam" id="3.40.50.970:FF:000108">
    <property type="entry name" value="2-oxoisovalerate dehydrogenase subunit alpha"/>
    <property type="match status" value="1"/>
</dbReference>
<dbReference type="SUPFAM" id="SSF52518">
    <property type="entry name" value="Thiamin diphosphate-binding fold (THDP-binding)"/>
    <property type="match status" value="1"/>
</dbReference>